<evidence type="ECO:0000256" key="17">
    <source>
        <dbReference type="SAM" id="Phobius"/>
    </source>
</evidence>
<evidence type="ECO:0000256" key="4">
    <source>
        <dbReference type="ARBA" id="ARBA00011870"/>
    </source>
</evidence>
<comment type="catalytic activity">
    <reaction evidence="15 16">
        <text>NAD(+) + NADPH + H(+)(in) = NADH + NADP(+) + H(+)(out)</text>
        <dbReference type="Rhea" id="RHEA:47992"/>
        <dbReference type="ChEBI" id="CHEBI:15378"/>
        <dbReference type="ChEBI" id="CHEBI:57540"/>
        <dbReference type="ChEBI" id="CHEBI:57783"/>
        <dbReference type="ChEBI" id="CHEBI:57945"/>
        <dbReference type="ChEBI" id="CHEBI:58349"/>
        <dbReference type="EC" id="7.1.1.1"/>
    </reaction>
</comment>
<dbReference type="GO" id="GO:0008750">
    <property type="term" value="F:proton-translocating NAD(P)+ transhydrogenase activity"/>
    <property type="evidence" value="ECO:0007669"/>
    <property type="project" value="UniProtKB-EC"/>
</dbReference>
<dbReference type="AlphaFoldDB" id="A0A0J1HEM6"/>
<gene>
    <name evidence="19" type="primary">pntB</name>
    <name evidence="19" type="ORF">ABT57_05775</name>
</gene>
<evidence type="ECO:0000256" key="3">
    <source>
        <dbReference type="ARBA" id="ARBA00007919"/>
    </source>
</evidence>
<dbReference type="SUPFAM" id="SSF52467">
    <property type="entry name" value="DHS-like NAD/FAD-binding domain"/>
    <property type="match status" value="1"/>
</dbReference>
<keyword evidence="13 16" id="KW-0520">NAD</keyword>
<feature type="transmembrane region" description="Helical" evidence="17">
    <location>
        <begin position="210"/>
        <end position="230"/>
    </location>
</feature>
<accession>A0A0J1HEM6</accession>
<dbReference type="PIRSF" id="PIRSF000204">
    <property type="entry name" value="PNTB"/>
    <property type="match status" value="1"/>
</dbReference>
<evidence type="ECO:0000256" key="12">
    <source>
        <dbReference type="ARBA" id="ARBA00022989"/>
    </source>
</evidence>
<dbReference type="GO" id="GO:0005886">
    <property type="term" value="C:plasma membrane"/>
    <property type="evidence" value="ECO:0007669"/>
    <property type="project" value="UniProtKB-SubCell"/>
</dbReference>
<dbReference type="InterPro" id="IPR029035">
    <property type="entry name" value="DHS-like_NAD/FAD-binding_dom"/>
</dbReference>
<dbReference type="PANTHER" id="PTHR44758">
    <property type="entry name" value="NAD(P) TRANSHYDROGENASE SUBUNIT BETA"/>
    <property type="match status" value="1"/>
</dbReference>
<comment type="similarity">
    <text evidence="3 16">Belongs to the PNT beta subunit family.</text>
</comment>
<dbReference type="EMBL" id="LDOU01000006">
    <property type="protein sequence ID" value="KLV10099.1"/>
    <property type="molecule type" value="Genomic_DNA"/>
</dbReference>
<feature type="transmembrane region" description="Helical" evidence="17">
    <location>
        <begin position="184"/>
        <end position="203"/>
    </location>
</feature>
<dbReference type="Pfam" id="PF02233">
    <property type="entry name" value="PNTB"/>
    <property type="match status" value="1"/>
</dbReference>
<evidence type="ECO:0000256" key="7">
    <source>
        <dbReference type="ARBA" id="ARBA00022475"/>
    </source>
</evidence>
<name>A0A0J1HEM6_9GAMM</name>
<evidence type="ECO:0000256" key="11">
    <source>
        <dbReference type="ARBA" id="ARBA00022967"/>
    </source>
</evidence>
<proteinExistence type="inferred from homology"/>
<dbReference type="STRING" id="320778.ABT57_05775"/>
<dbReference type="InterPro" id="IPR034300">
    <property type="entry name" value="PNTB-like"/>
</dbReference>
<reference evidence="19 20" key="1">
    <citation type="submission" date="2015-05" db="EMBL/GenBank/DDBJ databases">
        <title>Photobacterium galathea sp. nov.</title>
        <authorList>
            <person name="Machado H."/>
            <person name="Gram L."/>
        </authorList>
    </citation>
    <scope>NUCLEOTIDE SEQUENCE [LARGE SCALE GENOMIC DNA]</scope>
    <source>
        <strain evidence="19 20">DSM 22954</strain>
    </source>
</reference>
<feature type="transmembrane region" description="Helical" evidence="17">
    <location>
        <begin position="86"/>
        <end position="107"/>
    </location>
</feature>
<comment type="function">
    <text evidence="1 16">The transhydrogenation between NADH and NADP is coupled to respiration and ATP hydrolysis and functions as a proton pump across the membrane.</text>
</comment>
<evidence type="ECO:0000256" key="10">
    <source>
        <dbReference type="ARBA" id="ARBA00022857"/>
    </source>
</evidence>
<dbReference type="OrthoDB" id="9763786at2"/>
<evidence type="ECO:0000256" key="1">
    <source>
        <dbReference type="ARBA" id="ARBA00003943"/>
    </source>
</evidence>
<feature type="transmembrane region" description="Helical" evidence="17">
    <location>
        <begin position="56"/>
        <end position="74"/>
    </location>
</feature>
<dbReference type="EC" id="7.1.1.1" evidence="5 16"/>
<feature type="transmembrane region" description="Helical" evidence="17">
    <location>
        <begin position="162"/>
        <end position="178"/>
    </location>
</feature>
<dbReference type="Proteomes" id="UP000035909">
    <property type="component" value="Unassembled WGS sequence"/>
</dbReference>
<dbReference type="PATRIC" id="fig|320778.3.peg.1246"/>
<dbReference type="NCBIfam" id="NF006974">
    <property type="entry name" value="PRK09444.1"/>
    <property type="match status" value="1"/>
</dbReference>
<dbReference type="PANTHER" id="PTHR44758:SF1">
    <property type="entry name" value="NAD(P) TRANSHYDROGENASE SUBUNIT BETA"/>
    <property type="match status" value="1"/>
</dbReference>
<dbReference type="GO" id="GO:0050661">
    <property type="term" value="F:NADP binding"/>
    <property type="evidence" value="ECO:0007669"/>
    <property type="project" value="InterPro"/>
</dbReference>
<evidence type="ECO:0000256" key="16">
    <source>
        <dbReference type="PIRNR" id="PIRNR000204"/>
    </source>
</evidence>
<comment type="subunit">
    <text evidence="4">Heterodimer of an alpha and a beta chain.</text>
</comment>
<evidence type="ECO:0000313" key="20">
    <source>
        <dbReference type="Proteomes" id="UP000035909"/>
    </source>
</evidence>
<evidence type="ECO:0000259" key="18">
    <source>
        <dbReference type="Pfam" id="PF02233"/>
    </source>
</evidence>
<evidence type="ECO:0000256" key="2">
    <source>
        <dbReference type="ARBA" id="ARBA00004429"/>
    </source>
</evidence>
<evidence type="ECO:0000256" key="13">
    <source>
        <dbReference type="ARBA" id="ARBA00023027"/>
    </source>
</evidence>
<keyword evidence="7 16" id="KW-1003">Cell membrane</keyword>
<evidence type="ECO:0000256" key="8">
    <source>
        <dbReference type="ARBA" id="ARBA00022519"/>
    </source>
</evidence>
<dbReference type="FunFam" id="3.40.50.1220:FF:000002">
    <property type="entry name" value="NAD(P) transhydrogenase subunit beta"/>
    <property type="match status" value="1"/>
</dbReference>
<keyword evidence="20" id="KW-1185">Reference proteome</keyword>
<dbReference type="InterPro" id="IPR012136">
    <property type="entry name" value="NADH_DH_b"/>
</dbReference>
<keyword evidence="9 17" id="KW-0812">Transmembrane</keyword>
<feature type="transmembrane region" description="Helical" evidence="17">
    <location>
        <begin position="6"/>
        <end position="25"/>
    </location>
</feature>
<keyword evidence="10 16" id="KW-0521">NADP</keyword>
<evidence type="ECO:0000256" key="15">
    <source>
        <dbReference type="ARBA" id="ARBA00048202"/>
    </source>
</evidence>
<keyword evidence="12 17" id="KW-1133">Transmembrane helix</keyword>
<comment type="subcellular location">
    <subcellularLocation>
        <location evidence="2">Cell inner membrane</location>
        <topology evidence="2">Multi-pass membrane protein</topology>
    </subcellularLocation>
</comment>
<sequence>MSAGIVQAAYIVAAILFIMSLAGLSKQETARAGNYYGIAGMAIALIATILGPDSQGTGWIILAMIIGGAIGIYFAKKVEMTEMPELVAILHSFVGMAAVLVGFNTFIDHGDLTGVMLNIHLVEIFLGVFIGAVTFTGSIVAFGKLRGLISSKPLMLPHRHKLNLAAVVVSVLLLFSFVNAEGSMFALILVTIIALAFGYHLVASIGGADMPVVVSMLNSYSGWAAAAAGFMLANDLLIVTGALVGSSGAILSYIMCKAMNRSFISVIAGGFGTDGSVSTTEEEMGEYHEASAEEVAEMLKDARSVIITPGYGMAVAQAQYPVHEITDKLRKQGVEVRFGIHPVAGRLPGHMNVLLAEAKVPYDIVLEMDEINEDFPETDVVLVIGANDTVNPAATEDPSSPIAGMPVLEVWNAKHVIVFKRSMNTGYAGVQNPLFFKDNSQMLFGDAKDSCLKILEHLD</sequence>
<feature type="transmembrane region" description="Helical" evidence="17">
    <location>
        <begin position="32"/>
        <end position="50"/>
    </location>
</feature>
<evidence type="ECO:0000256" key="14">
    <source>
        <dbReference type="ARBA" id="ARBA00023136"/>
    </source>
</evidence>
<feature type="transmembrane region" description="Helical" evidence="17">
    <location>
        <begin position="119"/>
        <end position="142"/>
    </location>
</feature>
<keyword evidence="14 16" id="KW-0472">Membrane</keyword>
<keyword evidence="8 16" id="KW-0997">Cell inner membrane</keyword>
<evidence type="ECO:0000313" key="19">
    <source>
        <dbReference type="EMBL" id="KLV10099.1"/>
    </source>
</evidence>
<dbReference type="GO" id="GO:0016491">
    <property type="term" value="F:oxidoreductase activity"/>
    <property type="evidence" value="ECO:0007669"/>
    <property type="project" value="UniProtKB-KW"/>
</dbReference>
<feature type="transmembrane region" description="Helical" evidence="17">
    <location>
        <begin position="236"/>
        <end position="256"/>
    </location>
</feature>
<keyword evidence="11 16" id="KW-1278">Translocase</keyword>
<protein>
    <recommendedName>
        <fullName evidence="6 16">NAD(P) transhydrogenase subunit beta</fullName>
        <ecNumber evidence="5 16">7.1.1.1</ecNumber>
    </recommendedName>
    <alternativeName>
        <fullName evidence="16">Nicotinamide nucleotide transhydrogenase subunit beta</fullName>
    </alternativeName>
</protein>
<organism evidence="19 20">
    <name type="scientific">Photobacterium ganghwense</name>
    <dbReference type="NCBI Taxonomy" id="320778"/>
    <lineage>
        <taxon>Bacteria</taxon>
        <taxon>Pseudomonadati</taxon>
        <taxon>Pseudomonadota</taxon>
        <taxon>Gammaproteobacteria</taxon>
        <taxon>Vibrionales</taxon>
        <taxon>Vibrionaceae</taxon>
        <taxon>Photobacterium</taxon>
    </lineage>
</organism>
<evidence type="ECO:0000256" key="5">
    <source>
        <dbReference type="ARBA" id="ARBA00012943"/>
    </source>
</evidence>
<comment type="caution">
    <text evidence="19">The sequence shown here is derived from an EMBL/GenBank/DDBJ whole genome shotgun (WGS) entry which is preliminary data.</text>
</comment>
<evidence type="ECO:0000256" key="6">
    <source>
        <dbReference type="ARBA" id="ARBA00014581"/>
    </source>
</evidence>
<dbReference type="Gene3D" id="3.40.50.1220">
    <property type="entry name" value="TPP-binding domain"/>
    <property type="match status" value="1"/>
</dbReference>
<keyword evidence="19" id="KW-0560">Oxidoreductase</keyword>
<dbReference type="RefSeq" id="WP_047884261.1">
    <property type="nucleotide sequence ID" value="NZ_CP071326.1"/>
</dbReference>
<evidence type="ECO:0000256" key="9">
    <source>
        <dbReference type="ARBA" id="ARBA00022692"/>
    </source>
</evidence>
<feature type="domain" description="NADP transhydrogenase beta-like" evidence="18">
    <location>
        <begin position="7"/>
        <end position="456"/>
    </location>
</feature>